<accession>A0ACC1M2V2</accession>
<keyword evidence="1" id="KW-0482">Metalloprotease</keyword>
<proteinExistence type="predicted"/>
<gene>
    <name evidence="1" type="primary">STE23_5</name>
    <name evidence="1" type="ORF">IWW38_003028</name>
</gene>
<dbReference type="EMBL" id="JANBVB010000626">
    <property type="protein sequence ID" value="KAJ2892959.1"/>
    <property type="molecule type" value="Genomic_DNA"/>
</dbReference>
<keyword evidence="1" id="KW-0378">Hydrolase</keyword>
<sequence>MDTINNCNPADWQTGFKVKLSTKSSMAYEEYTGQIEQSGNDKRQYRLIRLPNNLVALCVQDVDAKEAAASLSVGVGSSANPIELQGLAHFLEHMLFLGTDKYPKEGEYTAFLSKNSGSYNAYTSYAETNYFFSVVNDALDGALDRFAQFFISPLFNADCVDREINAVDSEYKGNVQNDSRRIYQLEARTSNPAHPFAWFPTGNIQSLMGAAKELGLDLREELIKFYNKYYSADIMRLVIVGNYSLDVLSEMVASKFSDVKSKGDTRAAFDCIPVTKNELGKIIHYKTVNEKYELKLRFALPDIKSLYRENSYEYIDTLLSHKEPGSIYSVLRKNGWATSISACSSGSHYDGFATYMIGIDATPEGLENYEAIVGIIFGYINMLIEHGPQEWYYKELSLINKAQFDYKDKEEADTYARTISSGAHNQYVLPQHILSHDLLMSGYNAEQISKCLSYLNPGNYRLFIGAQEHKSVECTLKEKHYDILHHISDMPAHLTSN</sequence>
<name>A0ACC1M2V2_9FUNG</name>
<comment type="caution">
    <text evidence="1">The sequence shown here is derived from an EMBL/GenBank/DDBJ whole genome shotgun (WGS) entry which is preliminary data.</text>
</comment>
<protein>
    <submittedName>
        <fullName evidence="1">Metalloprotease</fullName>
        <ecNumber evidence="1">3.4.24.56</ecNumber>
    </submittedName>
</protein>
<reference evidence="1" key="1">
    <citation type="submission" date="2022-07" db="EMBL/GenBank/DDBJ databases">
        <title>Phylogenomic reconstructions and comparative analyses of Kickxellomycotina fungi.</title>
        <authorList>
            <person name="Reynolds N.K."/>
            <person name="Stajich J.E."/>
            <person name="Barry K."/>
            <person name="Grigoriev I.V."/>
            <person name="Crous P."/>
            <person name="Smith M.E."/>
        </authorList>
    </citation>
    <scope>NUCLEOTIDE SEQUENCE</scope>
    <source>
        <strain evidence="1">CBS 190363</strain>
    </source>
</reference>
<evidence type="ECO:0000313" key="1">
    <source>
        <dbReference type="EMBL" id="KAJ2892959.1"/>
    </source>
</evidence>
<keyword evidence="1" id="KW-0645">Protease</keyword>
<keyword evidence="2" id="KW-1185">Reference proteome</keyword>
<evidence type="ECO:0000313" key="2">
    <source>
        <dbReference type="Proteomes" id="UP001139981"/>
    </source>
</evidence>
<dbReference type="Proteomes" id="UP001139981">
    <property type="component" value="Unassembled WGS sequence"/>
</dbReference>
<feature type="non-terminal residue" evidence="1">
    <location>
        <position position="497"/>
    </location>
</feature>
<organism evidence="1 2">
    <name type="scientific">Coemansia aciculifera</name>
    <dbReference type="NCBI Taxonomy" id="417176"/>
    <lineage>
        <taxon>Eukaryota</taxon>
        <taxon>Fungi</taxon>
        <taxon>Fungi incertae sedis</taxon>
        <taxon>Zoopagomycota</taxon>
        <taxon>Kickxellomycotina</taxon>
        <taxon>Kickxellomycetes</taxon>
        <taxon>Kickxellales</taxon>
        <taxon>Kickxellaceae</taxon>
        <taxon>Coemansia</taxon>
    </lineage>
</organism>
<dbReference type="EC" id="3.4.24.56" evidence="1"/>